<reference evidence="1" key="1">
    <citation type="submission" date="2014-11" db="EMBL/GenBank/DDBJ databases">
        <authorList>
            <person name="Amaro Gonzalez C."/>
        </authorList>
    </citation>
    <scope>NUCLEOTIDE SEQUENCE</scope>
</reference>
<protein>
    <submittedName>
        <fullName evidence="1">Uncharacterized protein</fullName>
    </submittedName>
</protein>
<name>A0A0E9SAV0_ANGAN</name>
<evidence type="ECO:0000313" key="1">
    <source>
        <dbReference type="EMBL" id="JAH38337.1"/>
    </source>
</evidence>
<proteinExistence type="predicted"/>
<dbReference type="EMBL" id="GBXM01070240">
    <property type="protein sequence ID" value="JAH38337.1"/>
    <property type="molecule type" value="Transcribed_RNA"/>
</dbReference>
<sequence>MIDALPSGL</sequence>
<reference evidence="1" key="2">
    <citation type="journal article" date="2015" name="Fish Shellfish Immunol.">
        <title>Early steps in the European eel (Anguilla anguilla)-Vibrio vulnificus interaction in the gills: Role of the RtxA13 toxin.</title>
        <authorList>
            <person name="Callol A."/>
            <person name="Pajuelo D."/>
            <person name="Ebbesson L."/>
            <person name="Teles M."/>
            <person name="MacKenzie S."/>
            <person name="Amaro C."/>
        </authorList>
    </citation>
    <scope>NUCLEOTIDE SEQUENCE</scope>
</reference>
<organism evidence="1">
    <name type="scientific">Anguilla anguilla</name>
    <name type="common">European freshwater eel</name>
    <name type="synonym">Muraena anguilla</name>
    <dbReference type="NCBI Taxonomy" id="7936"/>
    <lineage>
        <taxon>Eukaryota</taxon>
        <taxon>Metazoa</taxon>
        <taxon>Chordata</taxon>
        <taxon>Craniata</taxon>
        <taxon>Vertebrata</taxon>
        <taxon>Euteleostomi</taxon>
        <taxon>Actinopterygii</taxon>
        <taxon>Neopterygii</taxon>
        <taxon>Teleostei</taxon>
        <taxon>Anguilliformes</taxon>
        <taxon>Anguillidae</taxon>
        <taxon>Anguilla</taxon>
    </lineage>
</organism>
<accession>A0A0E9SAV0</accession>